<feature type="compositionally biased region" description="Basic and acidic residues" evidence="1">
    <location>
        <begin position="40"/>
        <end position="56"/>
    </location>
</feature>
<dbReference type="Gramene" id="LPERR03G17720.1">
    <property type="protein sequence ID" value="LPERR03G17720.1"/>
    <property type="gene ID" value="LPERR03G17720"/>
</dbReference>
<dbReference type="HOGENOM" id="CLU_2253996_0_0_1"/>
<keyword evidence="3" id="KW-1185">Reference proteome</keyword>
<protein>
    <submittedName>
        <fullName evidence="2">Uncharacterized protein</fullName>
    </submittedName>
</protein>
<organism evidence="2 3">
    <name type="scientific">Leersia perrieri</name>
    <dbReference type="NCBI Taxonomy" id="77586"/>
    <lineage>
        <taxon>Eukaryota</taxon>
        <taxon>Viridiplantae</taxon>
        <taxon>Streptophyta</taxon>
        <taxon>Embryophyta</taxon>
        <taxon>Tracheophyta</taxon>
        <taxon>Spermatophyta</taxon>
        <taxon>Magnoliopsida</taxon>
        <taxon>Liliopsida</taxon>
        <taxon>Poales</taxon>
        <taxon>Poaceae</taxon>
        <taxon>BOP clade</taxon>
        <taxon>Oryzoideae</taxon>
        <taxon>Oryzeae</taxon>
        <taxon>Oryzinae</taxon>
        <taxon>Leersia</taxon>
    </lineage>
</organism>
<reference evidence="3" key="2">
    <citation type="submission" date="2013-12" db="EMBL/GenBank/DDBJ databases">
        <authorList>
            <person name="Yu Y."/>
            <person name="Lee S."/>
            <person name="de Baynast K."/>
            <person name="Wissotski M."/>
            <person name="Liu L."/>
            <person name="Talag J."/>
            <person name="Goicoechea J."/>
            <person name="Angelova A."/>
            <person name="Jetty R."/>
            <person name="Kudrna D."/>
            <person name="Golser W."/>
            <person name="Rivera L."/>
            <person name="Zhang J."/>
            <person name="Wing R."/>
        </authorList>
    </citation>
    <scope>NUCLEOTIDE SEQUENCE</scope>
</reference>
<reference evidence="2 3" key="1">
    <citation type="submission" date="2012-08" db="EMBL/GenBank/DDBJ databases">
        <title>Oryza genome evolution.</title>
        <authorList>
            <person name="Wing R.A."/>
        </authorList>
    </citation>
    <scope>NUCLEOTIDE SEQUENCE</scope>
</reference>
<accession>A0A0D9VV12</accession>
<evidence type="ECO:0000313" key="2">
    <source>
        <dbReference type="EnsemblPlants" id="LPERR03G17720.1"/>
    </source>
</evidence>
<name>A0A0D9VV12_9ORYZ</name>
<evidence type="ECO:0000256" key="1">
    <source>
        <dbReference type="SAM" id="MobiDB-lite"/>
    </source>
</evidence>
<evidence type="ECO:0000313" key="3">
    <source>
        <dbReference type="Proteomes" id="UP000032180"/>
    </source>
</evidence>
<dbReference type="EnsemblPlants" id="LPERR03G17720.1">
    <property type="protein sequence ID" value="LPERR03G17720.1"/>
    <property type="gene ID" value="LPERR03G17720"/>
</dbReference>
<feature type="region of interest" description="Disordered" evidence="1">
    <location>
        <begin position="1"/>
        <end position="63"/>
    </location>
</feature>
<dbReference type="AlphaFoldDB" id="A0A0D9VV12"/>
<dbReference type="Proteomes" id="UP000032180">
    <property type="component" value="Chromosome 3"/>
</dbReference>
<reference evidence="2" key="3">
    <citation type="submission" date="2015-04" db="UniProtKB">
        <authorList>
            <consortium name="EnsemblPlants"/>
        </authorList>
    </citation>
    <scope>IDENTIFICATION</scope>
</reference>
<proteinExistence type="predicted"/>
<sequence length="104" mass="10703">MGGHIDAEGLEVESGACKEADDAGADEHGDGEVRAGAVAERPDGAEVGDELERGDDVGVVPDGPHRAVHLRHVLRRPELDRLRRLASAAAPGPDGVAVAVTVEV</sequence>
<feature type="compositionally biased region" description="Basic and acidic residues" evidence="1">
    <location>
        <begin position="16"/>
        <end position="33"/>
    </location>
</feature>